<dbReference type="InterPro" id="IPR002859">
    <property type="entry name" value="PKD/REJ-like"/>
</dbReference>
<keyword evidence="3" id="KW-1003">Cell membrane</keyword>
<protein>
    <submittedName>
        <fullName evidence="13">Predicted protein</fullName>
    </submittedName>
</protein>
<keyword evidence="7" id="KW-0472">Membrane</keyword>
<dbReference type="Pfam" id="PF03382">
    <property type="entry name" value="DUF285"/>
    <property type="match status" value="3"/>
</dbReference>
<evidence type="ECO:0000256" key="7">
    <source>
        <dbReference type="ARBA" id="ARBA00023136"/>
    </source>
</evidence>
<dbReference type="NCBIfam" id="TIGR02167">
    <property type="entry name" value="Liste_lipo_26"/>
    <property type="match status" value="14"/>
</dbReference>
<reference evidence="13 14" key="1">
    <citation type="journal article" date="2009" name="Science">
        <title>Green evolution and dynamic adaptations revealed by genomes of the marine picoeukaryotes Micromonas.</title>
        <authorList>
            <person name="Worden A.Z."/>
            <person name="Lee J.H."/>
            <person name="Mock T."/>
            <person name="Rouze P."/>
            <person name="Simmons M.P."/>
            <person name="Aerts A.L."/>
            <person name="Allen A.E."/>
            <person name="Cuvelier M.L."/>
            <person name="Derelle E."/>
            <person name="Everett M.V."/>
            <person name="Foulon E."/>
            <person name="Grimwood J."/>
            <person name="Gundlach H."/>
            <person name="Henrissat B."/>
            <person name="Napoli C."/>
            <person name="McDonald S.M."/>
            <person name="Parker M.S."/>
            <person name="Rombauts S."/>
            <person name="Salamov A."/>
            <person name="Von Dassow P."/>
            <person name="Badger J.H."/>
            <person name="Coutinho P.M."/>
            <person name="Demir E."/>
            <person name="Dubchak I."/>
            <person name="Gentemann C."/>
            <person name="Eikrem W."/>
            <person name="Gready J.E."/>
            <person name="John U."/>
            <person name="Lanier W."/>
            <person name="Lindquist E.A."/>
            <person name="Lucas S."/>
            <person name="Mayer K.F."/>
            <person name="Moreau H."/>
            <person name="Not F."/>
            <person name="Otillar R."/>
            <person name="Panaud O."/>
            <person name="Pangilinan J."/>
            <person name="Paulsen I."/>
            <person name="Piegu B."/>
            <person name="Poliakov A."/>
            <person name="Robbens S."/>
            <person name="Schmutz J."/>
            <person name="Toulza E."/>
            <person name="Wyss T."/>
            <person name="Zelensky A."/>
            <person name="Zhou K."/>
            <person name="Armbrust E.V."/>
            <person name="Bhattacharya D."/>
            <person name="Goodenough U.W."/>
            <person name="Van de Peer Y."/>
            <person name="Grigoriev I.V."/>
        </authorList>
    </citation>
    <scope>NUCLEOTIDE SEQUENCE [LARGE SCALE GENOMIC DNA]</scope>
    <source>
        <strain evidence="13 14">CCMP1545</strain>
    </source>
</reference>
<dbReference type="Pfam" id="PF02010">
    <property type="entry name" value="REJ"/>
    <property type="match status" value="1"/>
</dbReference>
<keyword evidence="4" id="KW-0812">Transmembrane</keyword>
<evidence type="ECO:0000256" key="3">
    <source>
        <dbReference type="ARBA" id="ARBA00022475"/>
    </source>
</evidence>
<keyword evidence="9" id="KW-0325">Glycoprotein</keyword>
<evidence type="ECO:0000313" key="14">
    <source>
        <dbReference type="Proteomes" id="UP000001876"/>
    </source>
</evidence>
<feature type="region of interest" description="Disordered" evidence="11">
    <location>
        <begin position="1649"/>
        <end position="1684"/>
    </location>
</feature>
<evidence type="ECO:0000256" key="10">
    <source>
        <dbReference type="ARBA" id="ARBA00037847"/>
    </source>
</evidence>
<dbReference type="EMBL" id="GG663749">
    <property type="protein sequence ID" value="EEH51984.1"/>
    <property type="molecule type" value="Genomic_DNA"/>
</dbReference>
<dbReference type="Gene3D" id="3.80.10.10">
    <property type="entry name" value="Ribonuclease Inhibitor"/>
    <property type="match status" value="1"/>
</dbReference>
<evidence type="ECO:0000313" key="13">
    <source>
        <dbReference type="EMBL" id="EEH51984.1"/>
    </source>
</evidence>
<dbReference type="RefSeq" id="XP_003063611.1">
    <property type="nucleotide sequence ID" value="XM_003063565.1"/>
</dbReference>
<keyword evidence="14" id="KW-1185">Reference proteome</keyword>
<keyword evidence="8" id="KW-0675">Receptor</keyword>
<organism evidence="14">
    <name type="scientific">Micromonas pusilla (strain CCMP1545)</name>
    <name type="common">Picoplanktonic green alga</name>
    <dbReference type="NCBI Taxonomy" id="564608"/>
    <lineage>
        <taxon>Eukaryota</taxon>
        <taxon>Viridiplantae</taxon>
        <taxon>Chlorophyta</taxon>
        <taxon>Mamiellophyceae</taxon>
        <taxon>Mamiellales</taxon>
        <taxon>Mamiellaceae</taxon>
        <taxon>Micromonas</taxon>
    </lineage>
</organism>
<feature type="domain" description="PKD/REJ-like" evidence="12">
    <location>
        <begin position="629"/>
        <end position="938"/>
    </location>
</feature>
<sequence length="2114" mass="231907">MKRSGDEVTDFATGRDCEKSDAYAVLFRGPSQLASFEVCNPLDFKEPPVKLLWAHMNMAGTAVDLLFDVDTDRGETAGLTLGGAYSCDKLFLRESAVVLGEGCIGAFIDKRFVRLYLVVGEHNVTESSDGVSDGTTLSLRGGVVYHDRFRERGNSSTASVVVTRRAGEPIAVVADVTTSKGSYAFPPSSGNHSTIKYTGRFAGRYYSDRNPYDLPWTSPVIVNQQKLFNEQCYHPEKTAYDDKIVLHADRSTGAIGDVPLRFKWSLKPESVRRSVWTDPKCNPATTNYCPHVYIKPQTEQEKESVRKLEAFVSSQPRKHTLRIPREFFLADCPWAWEYIFNVVAYNKEGHDVDRGAVDPYTGQLVHDPHADTATATINIFPGGSCDERSVPSSPKLVFRYGPHNPHSIAIDSPPAIFTPASLRKSFTQLALVREWTYDRRWKYSDLPECNPPVSVTWAVKPEYNSEMYATFPKSRVAGWPTPTGLHPEVVAQEAKLQKIVAATRGMVSGRLSRTLFFAARQYHFTSNYSIFFNDTWHNDTVYDVHGFPGRVMRAGYAGIKSIIVGGMGGDPMTDYFKPIDANGGDFSYSPVTFDASSLYPSVSRANTGAFIVDKTEEVNVTTAPLRFVDPDWRTDTHALRHDWTCEDLLADRPTCHLRGMTKKLKDMYGIFVVDDIPSGSPLTLPPNTMGPNSAYTFTMLTSKTHRSSRGPDKVQLVTGNNTCPSANIEPTPKSINHQFLFRIYGDGVSALGRVQFRWSIVDTSPATATTLAVPVYTHWQDKGYMSIVKNTMNPGREYTLTLTTRVAGVDNGCEGQSERILVTNAPPRSVGEGVVVEPAIDGIEFETKFSVDCGEWVDADKTLEYRLAYWYDYDVFAPRWMWLTELQEGHAVFEDVLLPHNRRAGGRTKIRCVAFDDEGAFGTSVTTVKVAAHANISAAVDDVFVIGSHLEHLHVFPAALRRLQEVDKLRHAVAAQRRRRALLGENIEPSSPSPPSPSVGTELKKALDVVRGVLARCNGGISEDIIETVLELSDTYLTTSCEFASFDPGRASRDVPIQALLPVVTRVAHDWPVEQRKYAAAASRVNINASPESNAESDEDWARLASAYAAAARLVSHRSSGVDSVKMLRGAAAAAVANEETCDAPVTTRTIAMRGGGGGKRRTLYSRATFSGTVAAYNEKLSGGASESSSEWPSHIPTFSVSGAFRSTRDNEAGAAPTIIKSDECVTFSVGAIPSRAFETADVDVIIVSPVVAVIHVVDQFLGQLSDLNPHGVRDVVATARLAFHGGRFLRNEKVFVAKNATSIRSRMYCAHMRTTATDGSDVAVESPAFTGGVSVAAPACVLLDAVEGYDYDCVCDQVGAVALAVAGPFDESEWTVHECEGDQCATCFDGVRNGDEEGVDCGGAWCGTCSNAEQSRVLDAGPCANIRAGEDDEQPTVSNPRSLVDSRRASLDEVDETSVTTTYVITGMSAAKADAQLNFVENVVKSRLSRGIKFHSIAPSRVSAEMSEDGTSATLVLKFIGFVGKDPRGVKRFSQMSAGPRTMRAVNVIMKKRGTLVVAANYKTDSVISWSDGHAKALKGRIGGLIRKAKSAAAAGNQAARAKFARGIGYFKALLNEPPRAVNETVSSSAASGRSNAATESREDHLFRLQYPSPPPHPPPLPPAAPPPAPPPPSPPPPPPARKFHNKAELIAAIKECRDECAAADINRWDVTAVTDMSDLFIRNGNFNGDISGWDTSKVTRMRNMFYYAKAFNGDISKWDVSKVIHMERMFSNAEAFNGDISGWDVSKVTNMGEMFKGAKAFNGNISKWDVSKVTKMKSMFNGASSFNGDISKWDVSKVPNMGEMFKGAKAFNGDISKWDVSKVTNMYNMFLFAFAFNGDISKWDTSKVTVMGGMFYHAKAFNGDISKWDVSKVTNMVSMFLAPAFNGDISKWDVSKVTNMRMMFMSASSFNGDISKWDTSKVTNMQSMFLYAKAFNGDISKWDTSKVTNMQSMFFNAKAFNGDISKWDTSKVTNMQSMFYSASSFNGDISNWDVSKVTKMQRMFFNAKAFNGDISKWDTSKVTDTAYMFYGARTFNGDISRWNLCTVRSSDKMFHMTALSEDHKAHPGECEL</sequence>
<proteinExistence type="predicted"/>
<evidence type="ECO:0000256" key="5">
    <source>
        <dbReference type="ARBA" id="ARBA00022729"/>
    </source>
</evidence>
<dbReference type="InterPro" id="IPR011889">
    <property type="entry name" value="Liste_lipo_26"/>
</dbReference>
<dbReference type="GeneID" id="9689052"/>
<dbReference type="KEGG" id="mpp:MICPUCDRAFT_53437"/>
<evidence type="ECO:0000256" key="9">
    <source>
        <dbReference type="ARBA" id="ARBA00023180"/>
    </source>
</evidence>
<gene>
    <name evidence="13" type="ORF">MICPUCDRAFT_53437</name>
</gene>
<evidence type="ECO:0000256" key="4">
    <source>
        <dbReference type="ARBA" id="ARBA00022692"/>
    </source>
</evidence>
<dbReference type="STRING" id="564608.C1N6T8"/>
<accession>C1N6T8</accession>
<keyword evidence="5" id="KW-0732">Signal</keyword>
<evidence type="ECO:0000259" key="12">
    <source>
        <dbReference type="Pfam" id="PF02010"/>
    </source>
</evidence>
<name>C1N6T8_MICPC</name>
<keyword evidence="6" id="KW-1133">Transmembrane helix</keyword>
<evidence type="ECO:0000256" key="6">
    <source>
        <dbReference type="ARBA" id="ARBA00022989"/>
    </source>
</evidence>
<dbReference type="InterPro" id="IPR005046">
    <property type="entry name" value="DUF285"/>
</dbReference>
<feature type="region of interest" description="Disordered" evidence="11">
    <location>
        <begin position="1429"/>
        <end position="1451"/>
    </location>
</feature>
<dbReference type="SUPFAM" id="SSF141571">
    <property type="entry name" value="Pentapeptide repeat-like"/>
    <property type="match status" value="1"/>
</dbReference>
<feature type="compositionally biased region" description="Pro residues" evidence="11">
    <location>
        <begin position="1653"/>
        <end position="1682"/>
    </location>
</feature>
<dbReference type="GO" id="GO:0005930">
    <property type="term" value="C:axoneme"/>
    <property type="evidence" value="ECO:0007669"/>
    <property type="project" value="UniProtKB-SubCell"/>
</dbReference>
<dbReference type="PANTHER" id="PTHR48052">
    <property type="entry name" value="UNNAMED PRODUCT"/>
    <property type="match status" value="1"/>
</dbReference>
<dbReference type="PANTHER" id="PTHR48052:SF8">
    <property type="entry name" value="LRR RECEPTOR-LIKE SERINE_THREONINE-PROTEIN KINASE FLS2"/>
    <property type="match status" value="1"/>
</dbReference>
<dbReference type="eggNOG" id="ENOG502RXMW">
    <property type="taxonomic scope" value="Eukaryota"/>
</dbReference>
<dbReference type="OrthoDB" id="538768at2759"/>
<dbReference type="GO" id="GO:0005886">
    <property type="term" value="C:plasma membrane"/>
    <property type="evidence" value="ECO:0007669"/>
    <property type="project" value="UniProtKB-SubCell"/>
</dbReference>
<dbReference type="Proteomes" id="UP000001876">
    <property type="component" value="Unassembled WGS sequence"/>
</dbReference>
<evidence type="ECO:0000256" key="8">
    <source>
        <dbReference type="ARBA" id="ARBA00023170"/>
    </source>
</evidence>
<dbReference type="GO" id="GO:0012505">
    <property type="term" value="C:endomembrane system"/>
    <property type="evidence" value="ECO:0007669"/>
    <property type="project" value="UniProtKB-SubCell"/>
</dbReference>
<dbReference type="InterPro" id="IPR032675">
    <property type="entry name" value="LRR_dom_sf"/>
</dbReference>
<evidence type="ECO:0000256" key="1">
    <source>
        <dbReference type="ARBA" id="ARBA00004236"/>
    </source>
</evidence>
<evidence type="ECO:0000256" key="2">
    <source>
        <dbReference type="ARBA" id="ARBA00004430"/>
    </source>
</evidence>
<comment type="subcellular location">
    <subcellularLocation>
        <location evidence="1">Cell membrane</location>
    </subcellularLocation>
    <subcellularLocation>
        <location evidence="2">Cytoplasm</location>
        <location evidence="2">Cytoskeleton</location>
        <location evidence="2">Cilium axoneme</location>
    </subcellularLocation>
    <subcellularLocation>
        <location evidence="10">Endomembrane system</location>
        <topology evidence="10">Single-pass membrane protein</topology>
    </subcellularLocation>
</comment>
<evidence type="ECO:0000256" key="11">
    <source>
        <dbReference type="SAM" id="MobiDB-lite"/>
    </source>
</evidence>